<name>A0AAE4YEI2_9RHOB</name>
<evidence type="ECO:0000313" key="2">
    <source>
        <dbReference type="EMBL" id="NBZ89858.1"/>
    </source>
</evidence>
<evidence type="ECO:0000256" key="1">
    <source>
        <dbReference type="SAM" id="SignalP"/>
    </source>
</evidence>
<dbReference type="EMBL" id="JAABNR010000037">
    <property type="protein sequence ID" value="NBZ89858.1"/>
    <property type="molecule type" value="Genomic_DNA"/>
</dbReference>
<reference evidence="2" key="1">
    <citation type="submission" date="2020-01" db="EMBL/GenBank/DDBJ databases">
        <authorList>
            <person name="Chen W.-M."/>
        </authorList>
    </citation>
    <scope>NUCLEOTIDE SEQUENCE</scope>
    <source>
        <strain evidence="2">CYK-10</strain>
    </source>
</reference>
<protein>
    <submittedName>
        <fullName evidence="2">Uncharacterized protein</fullName>
    </submittedName>
</protein>
<feature type="chain" id="PRO_5042139044" evidence="1">
    <location>
        <begin position="22"/>
        <end position="263"/>
    </location>
</feature>
<dbReference type="AlphaFoldDB" id="A0AAE4YEI2"/>
<sequence length="263" mass="27826">MQARTRLAALLLAALSLPAQAQERPDPMVLIEPTPRLPCSGTEPACKINAALLALDQDALMLPCGLLDDETIAAEGLDAGRNPLQMWYSHWVDVTFQGADFYGLLLQTDAACPGGAHGWSEQDAVLFDLKTGEKVDPFSLLPAELRPETPLVNDLDPEAQGRLPPLTALYLDLLAKTDPTAKANSADPRGCTSVITSHQALTPLETMGFLLYPDAASQALILKPSGLPHVATGCEIGVPLSVELLQGLGADPRLVADLARAAP</sequence>
<evidence type="ECO:0000313" key="3">
    <source>
        <dbReference type="Proteomes" id="UP001193501"/>
    </source>
</evidence>
<accession>A0AAE4YEI2</accession>
<keyword evidence="3" id="KW-1185">Reference proteome</keyword>
<keyword evidence="1" id="KW-0732">Signal</keyword>
<feature type="signal peptide" evidence="1">
    <location>
        <begin position="1"/>
        <end position="21"/>
    </location>
</feature>
<organism evidence="2 3">
    <name type="scientific">Stagnihabitans tardus</name>
    <dbReference type="NCBI Taxonomy" id="2699202"/>
    <lineage>
        <taxon>Bacteria</taxon>
        <taxon>Pseudomonadati</taxon>
        <taxon>Pseudomonadota</taxon>
        <taxon>Alphaproteobacteria</taxon>
        <taxon>Rhodobacterales</taxon>
        <taxon>Paracoccaceae</taxon>
        <taxon>Stagnihabitans</taxon>
    </lineage>
</organism>
<proteinExistence type="predicted"/>
<dbReference type="Proteomes" id="UP001193501">
    <property type="component" value="Unassembled WGS sequence"/>
</dbReference>
<dbReference type="RefSeq" id="WP_168776649.1">
    <property type="nucleotide sequence ID" value="NZ_JAABNR010000037.1"/>
</dbReference>
<comment type="caution">
    <text evidence="2">The sequence shown here is derived from an EMBL/GenBank/DDBJ whole genome shotgun (WGS) entry which is preliminary data.</text>
</comment>
<gene>
    <name evidence="2" type="ORF">GV832_19920</name>
</gene>